<gene>
    <name evidence="7" type="ORF">A9K55_000685</name>
</gene>
<dbReference type="GO" id="GO:0050660">
    <property type="term" value="F:flavin adenine dinucleotide binding"/>
    <property type="evidence" value="ECO:0007669"/>
    <property type="project" value="InterPro"/>
</dbReference>
<evidence type="ECO:0000256" key="1">
    <source>
        <dbReference type="ARBA" id="ARBA00001974"/>
    </source>
</evidence>
<evidence type="ECO:0000313" key="8">
    <source>
        <dbReference type="Proteomes" id="UP000323067"/>
    </source>
</evidence>
<dbReference type="Pfam" id="PF01266">
    <property type="entry name" value="DAO"/>
    <property type="match status" value="1"/>
</dbReference>
<dbReference type="InterPro" id="IPR006076">
    <property type="entry name" value="FAD-dep_OxRdtase"/>
</dbReference>
<keyword evidence="3" id="KW-0285">Flavoprotein</keyword>
<keyword evidence="5" id="KW-0560">Oxidoreductase</keyword>
<dbReference type="PANTHER" id="PTHR10961:SF46">
    <property type="entry name" value="PEROXISOMAL SARCOSINE OXIDASE"/>
    <property type="match status" value="1"/>
</dbReference>
<keyword evidence="4" id="KW-0274">FAD</keyword>
<comment type="similarity">
    <text evidence="2">Belongs to the MSOX/MTOX family.</text>
</comment>
<organism evidence="7 8">
    <name type="scientific">Cordyceps militaris</name>
    <name type="common">Caterpillar fungus</name>
    <name type="synonym">Clavaria militaris</name>
    <dbReference type="NCBI Taxonomy" id="73501"/>
    <lineage>
        <taxon>Eukaryota</taxon>
        <taxon>Fungi</taxon>
        <taxon>Dikarya</taxon>
        <taxon>Ascomycota</taxon>
        <taxon>Pezizomycotina</taxon>
        <taxon>Sordariomycetes</taxon>
        <taxon>Hypocreomycetidae</taxon>
        <taxon>Hypocreales</taxon>
        <taxon>Cordycipitaceae</taxon>
        <taxon>Cordyceps</taxon>
    </lineage>
</organism>
<dbReference type="EMBL" id="CP023327">
    <property type="protein sequence ID" value="ATY66543.1"/>
    <property type="molecule type" value="Genomic_DNA"/>
</dbReference>
<evidence type="ECO:0000256" key="2">
    <source>
        <dbReference type="ARBA" id="ARBA00010989"/>
    </source>
</evidence>
<accession>A0A2H4STW0</accession>
<dbReference type="Proteomes" id="UP000323067">
    <property type="component" value="Chromosome ii"/>
</dbReference>
<dbReference type="GO" id="GO:0008115">
    <property type="term" value="F:sarcosine oxidase activity"/>
    <property type="evidence" value="ECO:0007669"/>
    <property type="project" value="TreeGrafter"/>
</dbReference>
<feature type="domain" description="FAD dependent oxidoreductase" evidence="6">
    <location>
        <begin position="10"/>
        <end position="412"/>
    </location>
</feature>
<dbReference type="PANTHER" id="PTHR10961">
    <property type="entry name" value="PEROXISOMAL SARCOSINE OXIDASE"/>
    <property type="match status" value="1"/>
</dbReference>
<dbReference type="OrthoDB" id="2219495at2759"/>
<evidence type="ECO:0000256" key="4">
    <source>
        <dbReference type="ARBA" id="ARBA00022827"/>
    </source>
</evidence>
<evidence type="ECO:0000259" key="6">
    <source>
        <dbReference type="Pfam" id="PF01266"/>
    </source>
</evidence>
<dbReference type="Gene3D" id="3.30.9.10">
    <property type="entry name" value="D-Amino Acid Oxidase, subunit A, domain 2"/>
    <property type="match status" value="1"/>
</dbReference>
<dbReference type="AlphaFoldDB" id="A0A2H4STW0"/>
<dbReference type="SUPFAM" id="SSF51905">
    <property type="entry name" value="FAD/NAD(P)-binding domain"/>
    <property type="match status" value="1"/>
</dbReference>
<dbReference type="InterPro" id="IPR036188">
    <property type="entry name" value="FAD/NAD-bd_sf"/>
</dbReference>
<dbReference type="VEuPathDB" id="FungiDB:CCM_04603"/>
<dbReference type="VEuPathDB" id="FungiDB:A9K55_000685"/>
<dbReference type="GO" id="GO:0050031">
    <property type="term" value="F:L-pipecolate oxidase activity"/>
    <property type="evidence" value="ECO:0007669"/>
    <property type="project" value="TreeGrafter"/>
</dbReference>
<proteinExistence type="inferred from homology"/>
<protein>
    <submittedName>
        <fullName evidence="7">Sarcosine oxidase</fullName>
    </submittedName>
</protein>
<dbReference type="Gene3D" id="3.50.50.60">
    <property type="entry name" value="FAD/NAD(P)-binding domain"/>
    <property type="match status" value="1"/>
</dbReference>
<dbReference type="InterPro" id="IPR045170">
    <property type="entry name" value="MTOX"/>
</dbReference>
<name>A0A2H4STW0_CORMI</name>
<comment type="cofactor">
    <cofactor evidence="1">
        <name>FAD</name>
        <dbReference type="ChEBI" id="CHEBI:57692"/>
    </cofactor>
</comment>
<evidence type="ECO:0000256" key="3">
    <source>
        <dbReference type="ARBA" id="ARBA00022630"/>
    </source>
</evidence>
<evidence type="ECO:0000256" key="5">
    <source>
        <dbReference type="ARBA" id="ARBA00023002"/>
    </source>
</evidence>
<dbReference type="GO" id="GO:0004657">
    <property type="term" value="F:proline dehydrogenase activity"/>
    <property type="evidence" value="ECO:0007669"/>
    <property type="project" value="TreeGrafter"/>
</dbReference>
<reference evidence="7 8" key="1">
    <citation type="journal article" date="2017" name="BMC Genomics">
        <title>Chromosome level assembly and secondary metabolite potential of the parasitic fungus Cordyceps militaris.</title>
        <authorList>
            <person name="Kramer G.J."/>
            <person name="Nodwell J.R."/>
        </authorList>
    </citation>
    <scope>NUCLEOTIDE SEQUENCE [LARGE SCALE GENOMIC DNA]</scope>
    <source>
        <strain evidence="7 8">ATCC 34164</strain>
    </source>
</reference>
<sequence length="475" mass="50954">MAGFQVPSSVLIVGSGVFGLSTAWTLTQRPEYAATKITVVDDASACGGEFPPLDAASVDSSRIIRADYADPDYAALAAVAQAAWRRQGDDDLGGQGRYSESGLLLAADHPATATKAGKLTGMDYTKGSWRNVARIAREAGYPPDRVRTLESAEALREHLGTPGRPGDWGYLNTLSGWADAGEGMRWQYRRVKATGRVDFVDARVTELVTEGKRVVGTKLASGDILRADLVFVAAGAWTGALIDLRGRVEATGHVLGYIDITQAELDTLSRQPVVLNLTSGLFVIPPRDRVLKVARHSLGYLNPVTVPSALPLSPAAPRIPIVASLPVTARSGGPGRLPAEADADLRRAFGDLVPLRGLEGRPWRETRLCWYADTRDGNWLVDYHPGWEGLFLATGDSGHGYKFLPVLGDKVVDCIEGRGGALGSKWTWKQVSEGDRVGRETNGRFQGLITEDGSRGGSPGMILEEELGKKEVAKL</sequence>
<evidence type="ECO:0000313" key="7">
    <source>
        <dbReference type="EMBL" id="ATY66543.1"/>
    </source>
</evidence>